<evidence type="ECO:0000313" key="2">
    <source>
        <dbReference type="EMBL" id="QJE94420.1"/>
    </source>
</evidence>
<gene>
    <name evidence="2" type="ORF">HHL09_01000</name>
</gene>
<dbReference type="RefSeq" id="WP_169452641.1">
    <property type="nucleotide sequence ID" value="NZ_CP051774.1"/>
</dbReference>
<evidence type="ECO:0000256" key="1">
    <source>
        <dbReference type="SAM" id="SignalP"/>
    </source>
</evidence>
<protein>
    <recommendedName>
        <fullName evidence="4">ELWxxDGT repeat protein</fullName>
    </recommendedName>
</protein>
<name>A0A858RDM1_9BACT</name>
<evidence type="ECO:0000313" key="3">
    <source>
        <dbReference type="Proteomes" id="UP000501812"/>
    </source>
</evidence>
<dbReference type="Proteomes" id="UP000501812">
    <property type="component" value="Chromosome"/>
</dbReference>
<dbReference type="SUPFAM" id="SSF63825">
    <property type="entry name" value="YWTD domain"/>
    <property type="match status" value="1"/>
</dbReference>
<dbReference type="KEGG" id="luo:HHL09_01000"/>
<proteinExistence type="predicted"/>
<feature type="chain" id="PRO_5032839347" description="ELWxxDGT repeat protein" evidence="1">
    <location>
        <begin position="24"/>
        <end position="1021"/>
    </location>
</feature>
<organism evidence="2 3">
    <name type="scientific">Luteolibacter luteus</name>
    <dbReference type="NCBI Taxonomy" id="2728835"/>
    <lineage>
        <taxon>Bacteria</taxon>
        <taxon>Pseudomonadati</taxon>
        <taxon>Verrucomicrobiota</taxon>
        <taxon>Verrucomicrobiia</taxon>
        <taxon>Verrucomicrobiales</taxon>
        <taxon>Verrucomicrobiaceae</taxon>
        <taxon>Luteolibacter</taxon>
    </lineage>
</organism>
<reference evidence="2 3" key="1">
    <citation type="submission" date="2020-04" db="EMBL/GenBank/DDBJ databases">
        <title>Luteolibacter sp. G-1-1-1 isolated from soil.</title>
        <authorList>
            <person name="Dahal R.H."/>
        </authorList>
    </citation>
    <scope>NUCLEOTIDE SEQUENCE [LARGE SCALE GENOMIC DNA]</scope>
    <source>
        <strain evidence="2 3">G-1-1-1</strain>
    </source>
</reference>
<accession>A0A858RDM1</accession>
<dbReference type="NCBIfam" id="TIGR04534">
    <property type="entry name" value="ELWxxDGT_rpt"/>
    <property type="match status" value="1"/>
</dbReference>
<sequence>MSCLRPALLALPAILKLSLPLSAAVTPVLVKDVAANQQGTNISPYVSMGDYVLFQGVDIVHGSELWISDGSPQGTTLLKDVWPGPSSGTSSNMVRAGNLCFFSGNGGNSPGPSSELWRSNGTAEGTVMVKDIHPTSSSSPATITAWGNRVVFAADDGVHGKELWISDGTEAGTKLVADLSPGIVSTDYDSSLFSAKEVGGYLYFSAKVSGSALAKLWKTDGTPAGTSLVGDSSFFGPGAMEVLGGNLYVAAFDAGSGAPSLWKVNPAGPAILKLGSLGNSSYSYNASLEVMGGVLYFTKPLDYALTELWKTSGTVATTILVKALGRAGGLTRMSGLSGRAGEALYFSNSTPETGVEPWVSNGTAAGTVQLLEINPGTGDSYPGFFTQIGGKAYFRADRGDDGRHLWITDGSASGSSLLKEFTEGISAMSVAGNRLVFSGTDASYGKEMWASQGNAQQTYLVRNFRGTSPSDPKAFLNVGSRLFFTAKPAGWSQLMVTDGTSFGTQLTGQSSPYNAYLSGGAALGNLMIYGSQDLNDHYDLYKTDGTTEGTTKVKEIYPTGNASPQGFLGMDGYVLFSANDGVNGRELWRSDGTEAGTTLVKDVFSGSNSSEIRQMTRVGDLAFFTHFGNPWRTDGTTGGTSPLGVSISSVSNLTGTGQLAFFTAEYDFQSTGLWRSDGSTAGTYRIALLPSYLFSSNPTYYTTVLGSGGLFYWLGSGPNLTGTELWRSDGTEAGTFRILQDSGIRHEYGQGLAAFGGGVTFWLKTVNGYSLWRSDGTAEGTRVVIDLPALDPAVQFYITEQIVAGGKLWFLSGDEKSGYTLWRSDGTREGTWPVPIANMPSPWKYGTILSTVGNYLIFPLDSDTYGLEFHRLPLEVSLSSPEAWTAWRQTSRLEGARADKDATPHDDGVTNLLKYAFFLDGSRSDVTPMVPGIGTKGLPSVRIAGSGENKVLRVEYLRRKGSGLNYVAKVSSTLAPGSFTPMGGTQTIQPVDEFRERVIREQPVDATPGTRIFGIVEVTGL</sequence>
<evidence type="ECO:0008006" key="4">
    <source>
        <dbReference type="Google" id="ProtNLM"/>
    </source>
</evidence>
<dbReference type="AlphaFoldDB" id="A0A858RDM1"/>
<keyword evidence="1" id="KW-0732">Signal</keyword>
<dbReference type="EMBL" id="CP051774">
    <property type="protein sequence ID" value="QJE94420.1"/>
    <property type="molecule type" value="Genomic_DNA"/>
</dbReference>
<dbReference type="InterPro" id="IPR030916">
    <property type="entry name" value="ELWxxDGT_rpt"/>
</dbReference>
<keyword evidence="3" id="KW-1185">Reference proteome</keyword>
<feature type="signal peptide" evidence="1">
    <location>
        <begin position="1"/>
        <end position="23"/>
    </location>
</feature>